<dbReference type="Pfam" id="PF01699">
    <property type="entry name" value="Na_Ca_ex"/>
    <property type="match status" value="2"/>
</dbReference>
<name>A0A1Y6D427_9GAMM</name>
<dbReference type="OrthoDB" id="8438242at2"/>
<dbReference type="PANTHER" id="PTHR31503">
    <property type="entry name" value="VACUOLAR CALCIUM ION TRANSPORTER"/>
    <property type="match status" value="1"/>
</dbReference>
<evidence type="ECO:0000256" key="4">
    <source>
        <dbReference type="ARBA" id="ARBA00022692"/>
    </source>
</evidence>
<sequence>MGEPKEAIHGGAEPAAKGISLQMWLLLAIPIALVLRWTDASPILVFLVSLVAIYPLAEIMAEATEALAVTLGPTVGGLLNASLNNAPEIIIAMFALKNGLGDVVKASITGSILVELLFGLGLAMMLGGLRHGTQRFNEEAIQINAGLLTLCSFGLVIPAVFHLSSPKAEEELSWEISAILLLIYAINLGATLLFKKKDEEPAGAVAQTVPEENGEAAPGWSQGKATAILVAATLVLAVMSEVVTDALEPTSKQLGLSDVFSGIILLAGAGGIGEIISATRFARSNKMDLAIEASVGSSIQMILLAVPLLVFAAPLLGTEMNLLFTPFEIVSIVLTTVVIRNIVTDGRSTWMEGLMLLAVYIMLGIGFYYLPADAGAGGLG</sequence>
<dbReference type="Gene3D" id="1.20.1420.30">
    <property type="entry name" value="NCX, central ion-binding region"/>
    <property type="match status" value="1"/>
</dbReference>
<comment type="similarity">
    <text evidence="9">Belongs to the Ca(2+):cation antiporter (CaCA) (TC 2.A.19) family.</text>
</comment>
<comment type="caution">
    <text evidence="9">Lacks conserved residue(s) required for the propagation of feature annotation.</text>
</comment>
<keyword evidence="2 9" id="KW-0813">Transport</keyword>
<feature type="transmembrane region" description="Helical" evidence="9">
    <location>
        <begin position="227"/>
        <end position="247"/>
    </location>
</feature>
<evidence type="ECO:0000313" key="11">
    <source>
        <dbReference type="EMBL" id="SMF94715.1"/>
    </source>
</evidence>
<evidence type="ECO:0000256" key="2">
    <source>
        <dbReference type="ARBA" id="ARBA00022448"/>
    </source>
</evidence>
<evidence type="ECO:0000256" key="9">
    <source>
        <dbReference type="RuleBase" id="RU365028"/>
    </source>
</evidence>
<feature type="transmembrane region" description="Helical" evidence="9">
    <location>
        <begin position="141"/>
        <end position="164"/>
    </location>
</feature>
<keyword evidence="8 9" id="KW-0472">Membrane</keyword>
<evidence type="ECO:0000256" key="3">
    <source>
        <dbReference type="ARBA" id="ARBA00022568"/>
    </source>
</evidence>
<feature type="domain" description="Sodium/calcium exchanger membrane region" evidence="10">
    <location>
        <begin position="225"/>
        <end position="363"/>
    </location>
</feature>
<keyword evidence="9" id="KW-0050">Antiport</keyword>
<dbReference type="Proteomes" id="UP000192923">
    <property type="component" value="Unassembled WGS sequence"/>
</dbReference>
<dbReference type="InterPro" id="IPR044880">
    <property type="entry name" value="NCX_ion-bd_dom_sf"/>
</dbReference>
<dbReference type="GO" id="GO:0006874">
    <property type="term" value="P:intracellular calcium ion homeostasis"/>
    <property type="evidence" value="ECO:0007669"/>
    <property type="project" value="TreeGrafter"/>
</dbReference>
<feature type="transmembrane region" description="Helical" evidence="9">
    <location>
        <begin position="176"/>
        <end position="194"/>
    </location>
</feature>
<keyword evidence="4 9" id="KW-0812">Transmembrane</keyword>
<keyword evidence="6 9" id="KW-1133">Transmembrane helix</keyword>
<dbReference type="GO" id="GO:0012505">
    <property type="term" value="C:endomembrane system"/>
    <property type="evidence" value="ECO:0007669"/>
    <property type="project" value="UniProtKB-SubCell"/>
</dbReference>
<keyword evidence="12" id="KW-1185">Reference proteome</keyword>
<dbReference type="NCBIfam" id="TIGR00378">
    <property type="entry name" value="cax"/>
    <property type="match status" value="1"/>
</dbReference>
<organism evidence="11 12">
    <name type="scientific">Methylomagnum ishizawai</name>
    <dbReference type="NCBI Taxonomy" id="1760988"/>
    <lineage>
        <taxon>Bacteria</taxon>
        <taxon>Pseudomonadati</taxon>
        <taxon>Pseudomonadota</taxon>
        <taxon>Gammaproteobacteria</taxon>
        <taxon>Methylococcales</taxon>
        <taxon>Methylococcaceae</taxon>
        <taxon>Methylomagnum</taxon>
    </lineage>
</organism>
<feature type="transmembrane region" description="Helical" evidence="9">
    <location>
        <begin position="322"/>
        <end position="343"/>
    </location>
</feature>
<feature type="transmembrane region" description="Helical" evidence="9">
    <location>
        <begin position="289"/>
        <end position="316"/>
    </location>
</feature>
<keyword evidence="3 9" id="KW-0109">Calcium transport</keyword>
<dbReference type="EMBL" id="FXAM01000001">
    <property type="protein sequence ID" value="SMF94715.1"/>
    <property type="molecule type" value="Genomic_DNA"/>
</dbReference>
<proteinExistence type="inferred from homology"/>
<feature type="transmembrane region" description="Helical" evidence="9">
    <location>
        <begin position="350"/>
        <end position="370"/>
    </location>
</feature>
<evidence type="ECO:0000313" key="12">
    <source>
        <dbReference type="Proteomes" id="UP000192923"/>
    </source>
</evidence>
<feature type="transmembrane region" description="Helical" evidence="9">
    <location>
        <begin position="43"/>
        <end position="63"/>
    </location>
</feature>
<dbReference type="PANTHER" id="PTHR31503:SF22">
    <property type="entry name" value="VACUOLAR CALCIUM ION TRANSPORTER"/>
    <property type="match status" value="1"/>
</dbReference>
<evidence type="ECO:0000256" key="7">
    <source>
        <dbReference type="ARBA" id="ARBA00023065"/>
    </source>
</evidence>
<protein>
    <recommendedName>
        <fullName evidence="9">Ca(2+)/H(+) antiporter</fullName>
    </recommendedName>
</protein>
<dbReference type="STRING" id="1760988.SAMN02949497_2048"/>
<reference evidence="11 12" key="1">
    <citation type="submission" date="2016-12" db="EMBL/GenBank/DDBJ databases">
        <authorList>
            <person name="Song W.-J."/>
            <person name="Kurnit D.M."/>
        </authorList>
    </citation>
    <scope>NUCLEOTIDE SEQUENCE [LARGE SCALE GENOMIC DNA]</scope>
    <source>
        <strain evidence="11 12">175</strain>
    </source>
</reference>
<dbReference type="GO" id="GO:0016020">
    <property type="term" value="C:membrane"/>
    <property type="evidence" value="ECO:0007669"/>
    <property type="project" value="InterPro"/>
</dbReference>
<feature type="transmembrane region" description="Helical" evidence="9">
    <location>
        <begin position="108"/>
        <end position="129"/>
    </location>
</feature>
<evidence type="ECO:0000256" key="1">
    <source>
        <dbReference type="ARBA" id="ARBA00004127"/>
    </source>
</evidence>
<feature type="transmembrane region" description="Helical" evidence="9">
    <location>
        <begin position="21"/>
        <end position="37"/>
    </location>
</feature>
<gene>
    <name evidence="11" type="ORF">SAMN02949497_2048</name>
</gene>
<dbReference type="AlphaFoldDB" id="A0A1Y6D427"/>
<dbReference type="RefSeq" id="WP_085212342.1">
    <property type="nucleotide sequence ID" value="NZ_FXAM01000001.1"/>
</dbReference>
<evidence type="ECO:0000256" key="5">
    <source>
        <dbReference type="ARBA" id="ARBA00022837"/>
    </source>
</evidence>
<keyword evidence="5 9" id="KW-0106">Calcium</keyword>
<keyword evidence="7 9" id="KW-0406">Ion transport</keyword>
<dbReference type="InterPro" id="IPR004713">
    <property type="entry name" value="CaH_exchang"/>
</dbReference>
<feature type="transmembrane region" description="Helical" evidence="9">
    <location>
        <begin position="259"/>
        <end position="277"/>
    </location>
</feature>
<comment type="subcellular location">
    <subcellularLocation>
        <location evidence="1">Endomembrane system</location>
        <topology evidence="1">Multi-pass membrane protein</topology>
    </subcellularLocation>
</comment>
<dbReference type="GO" id="GO:0015369">
    <property type="term" value="F:calcium:proton antiporter activity"/>
    <property type="evidence" value="ECO:0007669"/>
    <property type="project" value="UniProtKB-UniRule"/>
</dbReference>
<feature type="domain" description="Sodium/calcium exchanger membrane region" evidence="10">
    <location>
        <begin position="43"/>
        <end position="189"/>
    </location>
</feature>
<accession>A0A1Y6D427</accession>
<evidence type="ECO:0000256" key="8">
    <source>
        <dbReference type="ARBA" id="ARBA00023136"/>
    </source>
</evidence>
<dbReference type="InterPro" id="IPR004837">
    <property type="entry name" value="NaCa_Exmemb"/>
</dbReference>
<evidence type="ECO:0000256" key="6">
    <source>
        <dbReference type="ARBA" id="ARBA00022989"/>
    </source>
</evidence>
<evidence type="ECO:0000259" key="10">
    <source>
        <dbReference type="Pfam" id="PF01699"/>
    </source>
</evidence>
<comment type="function">
    <text evidence="9">Ca(+)/H(+) antiporter that extrudes calcium in exchange for external protons.</text>
</comment>
<dbReference type="InterPro" id="IPR004798">
    <property type="entry name" value="CAX-like"/>
</dbReference>